<evidence type="ECO:0000259" key="17">
    <source>
        <dbReference type="PROSITE" id="PS50173"/>
    </source>
</evidence>
<evidence type="ECO:0000256" key="10">
    <source>
        <dbReference type="ARBA" id="ARBA00022763"/>
    </source>
</evidence>
<evidence type="ECO:0000313" key="18">
    <source>
        <dbReference type="EMBL" id="PRR83953.1"/>
    </source>
</evidence>
<dbReference type="FunFam" id="3.40.1170.60:FF:000001">
    <property type="entry name" value="DNA polymerase IV"/>
    <property type="match status" value="1"/>
</dbReference>
<dbReference type="GO" id="GO:0000287">
    <property type="term" value="F:magnesium ion binding"/>
    <property type="evidence" value="ECO:0007669"/>
    <property type="project" value="UniProtKB-UniRule"/>
</dbReference>
<evidence type="ECO:0000256" key="11">
    <source>
        <dbReference type="ARBA" id="ARBA00022842"/>
    </source>
</evidence>
<comment type="catalytic activity">
    <reaction evidence="15 16">
        <text>DNA(n) + a 2'-deoxyribonucleoside 5'-triphosphate = DNA(n+1) + diphosphate</text>
        <dbReference type="Rhea" id="RHEA:22508"/>
        <dbReference type="Rhea" id="RHEA-COMP:17339"/>
        <dbReference type="Rhea" id="RHEA-COMP:17340"/>
        <dbReference type="ChEBI" id="CHEBI:33019"/>
        <dbReference type="ChEBI" id="CHEBI:61560"/>
        <dbReference type="ChEBI" id="CHEBI:173112"/>
        <dbReference type="EC" id="2.7.7.7"/>
    </reaction>
</comment>
<evidence type="ECO:0000256" key="9">
    <source>
        <dbReference type="ARBA" id="ARBA00022723"/>
    </source>
</evidence>
<dbReference type="HAMAP" id="MF_01113">
    <property type="entry name" value="DNApol_IV"/>
    <property type="match status" value="1"/>
</dbReference>
<comment type="caution">
    <text evidence="18">The sequence shown here is derived from an EMBL/GenBank/DDBJ whole genome shotgun (WGS) entry which is preliminary data.</text>
</comment>
<dbReference type="GO" id="GO:0003684">
    <property type="term" value="F:damaged DNA binding"/>
    <property type="evidence" value="ECO:0007669"/>
    <property type="project" value="InterPro"/>
</dbReference>
<dbReference type="InterPro" id="IPR017961">
    <property type="entry name" value="DNA_pol_Y-fam_little_finger"/>
</dbReference>
<dbReference type="PROSITE" id="PS50173">
    <property type="entry name" value="UMUC"/>
    <property type="match status" value="1"/>
</dbReference>
<dbReference type="GO" id="GO:0003887">
    <property type="term" value="F:DNA-directed DNA polymerase activity"/>
    <property type="evidence" value="ECO:0007669"/>
    <property type="project" value="UniProtKB-UniRule"/>
</dbReference>
<dbReference type="AlphaFoldDB" id="A0A2T0BJE8"/>
<dbReference type="GO" id="GO:0042276">
    <property type="term" value="P:error-prone translesion synthesis"/>
    <property type="evidence" value="ECO:0007669"/>
    <property type="project" value="TreeGrafter"/>
</dbReference>
<keyword evidence="14 16" id="KW-0234">DNA repair</keyword>
<dbReference type="InterPro" id="IPR022880">
    <property type="entry name" value="DNApol_IV"/>
</dbReference>
<evidence type="ECO:0000256" key="3">
    <source>
        <dbReference type="ARBA" id="ARBA00011245"/>
    </source>
</evidence>
<dbReference type="RefSeq" id="WP_106058636.1">
    <property type="nucleotide sequence ID" value="NZ_PVXQ01000004.1"/>
</dbReference>
<sequence>MEKIIIHVDMDAFFASVEERDNPNLIGKPVIVGGVGERGVVSTCSYEARKYGVHSAMPIFMARSICPMGVFLPGRYWRYTEISNEIFKIFKEVTDIIEPLSIDEAFLDITNSRFKTGEEAGLYIKNRVRKELGLTLSIGVSYNKFLAKLSSEWNKPNGMMVITSEMIPDILLPLSISKIFGIGKKSVERLNNMGIFIVKDLYEQPKGFFYEFMGKLGLEVYDRIRGIDNRQVETFRERKSVGKERTLKLDTIDKEELLIYISEFSRDISAILRTKDILGKTVTLKYKTANFESHTRSKTLNNYIGTFEEIFKVSTELLESEDLDEEVRLIGVSISSFKEDRIEQLKLF</sequence>
<feature type="binding site" evidence="16">
    <location>
        <position position="9"/>
    </location>
    <ligand>
        <name>Mg(2+)</name>
        <dbReference type="ChEBI" id="CHEBI:18420"/>
    </ligand>
</feature>
<dbReference type="Proteomes" id="UP000239471">
    <property type="component" value="Unassembled WGS sequence"/>
</dbReference>
<evidence type="ECO:0000256" key="15">
    <source>
        <dbReference type="ARBA" id="ARBA00049244"/>
    </source>
</evidence>
<dbReference type="NCBIfam" id="NF002677">
    <property type="entry name" value="PRK02406.1"/>
    <property type="match status" value="1"/>
</dbReference>
<evidence type="ECO:0000256" key="16">
    <source>
        <dbReference type="HAMAP-Rule" id="MF_01113"/>
    </source>
</evidence>
<dbReference type="InterPro" id="IPR001126">
    <property type="entry name" value="UmuC"/>
</dbReference>
<keyword evidence="7 16" id="KW-0548">Nucleotidyltransferase</keyword>
<dbReference type="SUPFAM" id="SSF100879">
    <property type="entry name" value="Lesion bypass DNA polymerase (Y-family), little finger domain"/>
    <property type="match status" value="1"/>
</dbReference>
<dbReference type="Gene3D" id="3.30.70.270">
    <property type="match status" value="1"/>
</dbReference>
<dbReference type="InterPro" id="IPR043502">
    <property type="entry name" value="DNA/RNA_pol_sf"/>
</dbReference>
<evidence type="ECO:0000256" key="5">
    <source>
        <dbReference type="ARBA" id="ARBA00022490"/>
    </source>
</evidence>
<comment type="similarity">
    <text evidence="2 16">Belongs to the DNA polymerase type-Y family.</text>
</comment>
<feature type="active site" evidence="16">
    <location>
        <position position="104"/>
    </location>
</feature>
<organism evidence="18 19">
    <name type="scientific">Clostridium vincentii</name>
    <dbReference type="NCBI Taxonomy" id="52704"/>
    <lineage>
        <taxon>Bacteria</taxon>
        <taxon>Bacillati</taxon>
        <taxon>Bacillota</taxon>
        <taxon>Clostridia</taxon>
        <taxon>Eubacteriales</taxon>
        <taxon>Clostridiaceae</taxon>
        <taxon>Clostridium</taxon>
    </lineage>
</organism>
<keyword evidence="11 16" id="KW-0460">Magnesium</keyword>
<dbReference type="GO" id="GO:0009432">
    <property type="term" value="P:SOS response"/>
    <property type="evidence" value="ECO:0007669"/>
    <property type="project" value="TreeGrafter"/>
</dbReference>
<dbReference type="GO" id="GO:0006261">
    <property type="term" value="P:DNA-templated DNA replication"/>
    <property type="evidence" value="ECO:0007669"/>
    <property type="project" value="UniProtKB-UniRule"/>
</dbReference>
<protein>
    <recommendedName>
        <fullName evidence="16">DNA polymerase IV</fullName>
        <shortName evidence="16">Pol IV</shortName>
        <ecNumber evidence="16">2.7.7.7</ecNumber>
    </recommendedName>
</protein>
<dbReference type="Gene3D" id="3.40.1170.60">
    <property type="match status" value="1"/>
</dbReference>
<keyword evidence="5 16" id="KW-0963">Cytoplasm</keyword>
<dbReference type="EMBL" id="PVXQ01000004">
    <property type="protein sequence ID" value="PRR83953.1"/>
    <property type="molecule type" value="Genomic_DNA"/>
</dbReference>
<proteinExistence type="inferred from homology"/>
<dbReference type="PANTHER" id="PTHR11076:SF33">
    <property type="entry name" value="DNA POLYMERASE KAPPA"/>
    <property type="match status" value="1"/>
</dbReference>
<evidence type="ECO:0000256" key="7">
    <source>
        <dbReference type="ARBA" id="ARBA00022695"/>
    </source>
</evidence>
<dbReference type="Gene3D" id="3.30.1490.100">
    <property type="entry name" value="DNA polymerase, Y-family, little finger domain"/>
    <property type="match status" value="1"/>
</dbReference>
<keyword evidence="8 16" id="KW-0235">DNA replication</keyword>
<evidence type="ECO:0000313" key="19">
    <source>
        <dbReference type="Proteomes" id="UP000239471"/>
    </source>
</evidence>
<dbReference type="InterPro" id="IPR050116">
    <property type="entry name" value="DNA_polymerase-Y"/>
</dbReference>
<dbReference type="EC" id="2.7.7.7" evidence="16"/>
<dbReference type="Gene3D" id="1.10.150.20">
    <property type="entry name" value="5' to 3' exonuclease, C-terminal subdomain"/>
    <property type="match status" value="1"/>
</dbReference>
<evidence type="ECO:0000256" key="12">
    <source>
        <dbReference type="ARBA" id="ARBA00022932"/>
    </source>
</evidence>
<dbReference type="InterPro" id="IPR036775">
    <property type="entry name" value="DNA_pol_Y-fam_lit_finger_sf"/>
</dbReference>
<keyword evidence="4 16" id="KW-0515">Mutator protein</keyword>
<evidence type="ECO:0000256" key="4">
    <source>
        <dbReference type="ARBA" id="ARBA00022457"/>
    </source>
</evidence>
<dbReference type="CDD" id="cd03586">
    <property type="entry name" value="PolY_Pol_IV_kappa"/>
    <property type="match status" value="1"/>
</dbReference>
<keyword evidence="12 16" id="KW-0239">DNA-directed DNA polymerase</keyword>
<keyword evidence="10 16" id="KW-0227">DNA damage</keyword>
<gene>
    <name evidence="16 18" type="primary">dinB</name>
    <name evidence="18" type="ORF">CLVI_06070</name>
</gene>
<dbReference type="Pfam" id="PF00817">
    <property type="entry name" value="IMS"/>
    <property type="match status" value="1"/>
</dbReference>
<accession>A0A2T0BJE8</accession>
<comment type="subcellular location">
    <subcellularLocation>
        <location evidence="1 16">Cytoplasm</location>
    </subcellularLocation>
</comment>
<feature type="domain" description="UmuC" evidence="17">
    <location>
        <begin position="5"/>
        <end position="183"/>
    </location>
</feature>
<comment type="subunit">
    <text evidence="3 16">Monomer.</text>
</comment>
<dbReference type="PANTHER" id="PTHR11076">
    <property type="entry name" value="DNA REPAIR POLYMERASE UMUC / TRANSFERASE FAMILY MEMBER"/>
    <property type="match status" value="1"/>
</dbReference>
<dbReference type="OrthoDB" id="9808813at2"/>
<dbReference type="GO" id="GO:0006281">
    <property type="term" value="P:DNA repair"/>
    <property type="evidence" value="ECO:0007669"/>
    <property type="project" value="UniProtKB-UniRule"/>
</dbReference>
<comment type="cofactor">
    <cofactor evidence="16">
        <name>Mg(2+)</name>
        <dbReference type="ChEBI" id="CHEBI:18420"/>
    </cofactor>
    <text evidence="16">Binds 2 magnesium ions per subunit.</text>
</comment>
<comment type="function">
    <text evidence="16">Poorly processive, error-prone DNA polymerase involved in untargeted mutagenesis. Copies undamaged DNA at stalled replication forks, which arise in vivo from mismatched or misaligned primer ends. These misaligned primers can be extended by PolIV. Exhibits no 3'-5' exonuclease (proofreading) activity. May be involved in translesional synthesis, in conjunction with the beta clamp from PolIII.</text>
</comment>
<keyword evidence="13 16" id="KW-0238">DNA-binding</keyword>
<evidence type="ECO:0000256" key="6">
    <source>
        <dbReference type="ARBA" id="ARBA00022679"/>
    </source>
</evidence>
<dbReference type="GO" id="GO:0005829">
    <property type="term" value="C:cytosol"/>
    <property type="evidence" value="ECO:0007669"/>
    <property type="project" value="TreeGrafter"/>
</dbReference>
<reference evidence="18 19" key="1">
    <citation type="submission" date="2018-03" db="EMBL/GenBank/DDBJ databases">
        <title>Genome sequence of Clostridium vincentii DSM 10228.</title>
        <authorList>
            <person name="Poehlein A."/>
            <person name="Daniel R."/>
        </authorList>
    </citation>
    <scope>NUCLEOTIDE SEQUENCE [LARGE SCALE GENOMIC DNA]</scope>
    <source>
        <strain evidence="18 19">DSM 10228</strain>
    </source>
</reference>
<feature type="site" description="Substrate discrimination" evidence="16">
    <location>
        <position position="14"/>
    </location>
</feature>
<evidence type="ECO:0000256" key="1">
    <source>
        <dbReference type="ARBA" id="ARBA00004496"/>
    </source>
</evidence>
<name>A0A2T0BJE8_9CLOT</name>
<dbReference type="FunFam" id="3.30.1490.100:FF:000004">
    <property type="entry name" value="DNA polymerase IV"/>
    <property type="match status" value="1"/>
</dbReference>
<dbReference type="NCBIfam" id="NF010731">
    <property type="entry name" value="PRK14133.1"/>
    <property type="match status" value="1"/>
</dbReference>
<evidence type="ECO:0000256" key="13">
    <source>
        <dbReference type="ARBA" id="ARBA00023125"/>
    </source>
</evidence>
<feature type="binding site" evidence="16">
    <location>
        <position position="103"/>
    </location>
    <ligand>
        <name>Mg(2+)</name>
        <dbReference type="ChEBI" id="CHEBI:18420"/>
    </ligand>
</feature>
<dbReference type="InterPro" id="IPR043128">
    <property type="entry name" value="Rev_trsase/Diguanyl_cyclase"/>
</dbReference>
<keyword evidence="9 16" id="KW-0479">Metal-binding</keyword>
<evidence type="ECO:0000256" key="14">
    <source>
        <dbReference type="ARBA" id="ARBA00023204"/>
    </source>
</evidence>
<keyword evidence="6 16" id="KW-0808">Transferase</keyword>
<evidence type="ECO:0000256" key="8">
    <source>
        <dbReference type="ARBA" id="ARBA00022705"/>
    </source>
</evidence>
<dbReference type="Pfam" id="PF11799">
    <property type="entry name" value="IMS_C"/>
    <property type="match status" value="1"/>
</dbReference>
<evidence type="ECO:0000256" key="2">
    <source>
        <dbReference type="ARBA" id="ARBA00010945"/>
    </source>
</evidence>
<keyword evidence="19" id="KW-1185">Reference proteome</keyword>
<dbReference type="SUPFAM" id="SSF56672">
    <property type="entry name" value="DNA/RNA polymerases"/>
    <property type="match status" value="1"/>
</dbReference>